<dbReference type="AlphaFoldDB" id="A0A4D6Y6M6"/>
<protein>
    <recommendedName>
        <fullName evidence="3 9">Flagellar biosynthetic protein FliR</fullName>
    </recommendedName>
</protein>
<keyword evidence="4 10" id="KW-1003">Cell membrane</keyword>
<feature type="transmembrane region" description="Helical" evidence="10">
    <location>
        <begin position="162"/>
        <end position="180"/>
    </location>
</feature>
<evidence type="ECO:0000256" key="6">
    <source>
        <dbReference type="ARBA" id="ARBA00022989"/>
    </source>
</evidence>
<evidence type="ECO:0000256" key="4">
    <source>
        <dbReference type="ARBA" id="ARBA00022475"/>
    </source>
</evidence>
<name>A0A4D6Y6M6_9GAMM</name>
<sequence>MLTFNDFQLITFISSFFWPMIRILSFFSMASFFKDKLFNKKNKIILAVIISFLVSPFLPEVRTALFSCIGFLLLFQEILIGLVLGFTTQLLFVSVNIAGEIIGLQMGLSFATFFNKSSYIGTSIISRLFNILMLLFFLVFNTHLYLISVLIDSFYSMPIDSYFLNSNIFFILLQFSSHIFLESILFILPVMIVLLILSFIMSILNRLSPQISIFSIGFPINLLIGILLLYFLISTTLPYFERVLHELILFISQTFINI</sequence>
<proteinExistence type="inferred from homology"/>
<evidence type="ECO:0000313" key="12">
    <source>
        <dbReference type="Proteomes" id="UP000298564"/>
    </source>
</evidence>
<dbReference type="PRINTS" id="PR00953">
    <property type="entry name" value="TYPE3IMRPROT"/>
</dbReference>
<dbReference type="Pfam" id="PF01311">
    <property type="entry name" value="Bac_export_1"/>
    <property type="match status" value="1"/>
</dbReference>
<feature type="transmembrane region" description="Helical" evidence="10">
    <location>
        <begin position="186"/>
        <end position="204"/>
    </location>
</feature>
<evidence type="ECO:0000256" key="8">
    <source>
        <dbReference type="ARBA" id="ARBA00023143"/>
    </source>
</evidence>
<dbReference type="GO" id="GO:0009425">
    <property type="term" value="C:bacterial-type flagellum basal body"/>
    <property type="evidence" value="ECO:0007669"/>
    <property type="project" value="UniProtKB-SubCell"/>
</dbReference>
<dbReference type="InterPro" id="IPR006303">
    <property type="entry name" value="FliR"/>
</dbReference>
<dbReference type="RefSeq" id="WP_158355816.1">
    <property type="nucleotide sequence ID" value="NZ_CP034870.1"/>
</dbReference>
<evidence type="ECO:0000256" key="5">
    <source>
        <dbReference type="ARBA" id="ARBA00022692"/>
    </source>
</evidence>
<keyword evidence="7 10" id="KW-0472">Membrane</keyword>
<keyword evidence="5 10" id="KW-0812">Transmembrane</keyword>
<evidence type="ECO:0000256" key="10">
    <source>
        <dbReference type="RuleBase" id="RU362071"/>
    </source>
</evidence>
<organism evidence="11 12">
    <name type="scientific">Buchnera aphidicola</name>
    <name type="common">Lipaphis pseudobrassicae</name>
    <dbReference type="NCBI Taxonomy" id="1258543"/>
    <lineage>
        <taxon>Bacteria</taxon>
        <taxon>Pseudomonadati</taxon>
        <taxon>Pseudomonadota</taxon>
        <taxon>Gammaproteobacteria</taxon>
        <taxon>Enterobacterales</taxon>
        <taxon>Erwiniaceae</taxon>
        <taxon>Buchnera</taxon>
    </lineage>
</organism>
<accession>A0A4D6Y6M6</accession>
<evidence type="ECO:0000256" key="9">
    <source>
        <dbReference type="NCBIfam" id="TIGR01400"/>
    </source>
</evidence>
<evidence type="ECO:0000313" key="11">
    <source>
        <dbReference type="EMBL" id="QCI21974.1"/>
    </source>
</evidence>
<keyword evidence="11" id="KW-0282">Flagellum</keyword>
<reference evidence="11 12" key="2">
    <citation type="submission" date="2019-05" db="EMBL/GenBank/DDBJ databases">
        <title>Genome evolution of the obligate endosymbiont Buchnera aphidicola.</title>
        <authorList>
            <person name="Moran N.A."/>
        </authorList>
    </citation>
    <scope>NUCLEOTIDE SEQUENCE [LARGE SCALE GENOMIC DNA]</scope>
    <source>
        <strain evidence="11 12">Lps</strain>
    </source>
</reference>
<dbReference type="NCBIfam" id="TIGR01400">
    <property type="entry name" value="fliR"/>
    <property type="match status" value="1"/>
</dbReference>
<dbReference type="InterPro" id="IPR002010">
    <property type="entry name" value="T3SS_IM_R"/>
</dbReference>
<dbReference type="EMBL" id="CP034870">
    <property type="protein sequence ID" value="QCI21974.1"/>
    <property type="molecule type" value="Genomic_DNA"/>
</dbReference>
<feature type="transmembrane region" description="Helical" evidence="10">
    <location>
        <begin position="42"/>
        <end position="58"/>
    </location>
</feature>
<evidence type="ECO:0000256" key="1">
    <source>
        <dbReference type="ARBA" id="ARBA00002578"/>
    </source>
</evidence>
<feature type="transmembrane region" description="Helical" evidence="10">
    <location>
        <begin position="211"/>
        <end position="233"/>
    </location>
</feature>
<dbReference type="PANTHER" id="PTHR30065:SF8">
    <property type="entry name" value="FLAGELLAR BIOSYNTHETIC PROTEIN FLIR"/>
    <property type="match status" value="1"/>
</dbReference>
<dbReference type="GO" id="GO:0044780">
    <property type="term" value="P:bacterial-type flagellum assembly"/>
    <property type="evidence" value="ECO:0007669"/>
    <property type="project" value="UniProtKB-UniRule"/>
</dbReference>
<comment type="similarity">
    <text evidence="2 10">Belongs to the FliR/MopE/SpaR family.</text>
</comment>
<dbReference type="OrthoDB" id="9797790at2"/>
<feature type="transmembrane region" description="Helical" evidence="10">
    <location>
        <begin position="64"/>
        <end position="83"/>
    </location>
</feature>
<comment type="function">
    <text evidence="1 10">Role in flagellar biosynthesis.</text>
</comment>
<feature type="transmembrane region" description="Helical" evidence="10">
    <location>
        <begin position="128"/>
        <end position="150"/>
    </location>
</feature>
<feature type="transmembrane region" description="Helical" evidence="10">
    <location>
        <begin position="90"/>
        <end position="108"/>
    </location>
</feature>
<keyword evidence="11" id="KW-0966">Cell projection</keyword>
<gene>
    <name evidence="11" type="primary">fliR</name>
    <name evidence="11" type="ORF">D9V70_00415</name>
</gene>
<comment type="subcellular location">
    <subcellularLocation>
        <location evidence="10">Cell membrane</location>
        <topology evidence="10">Multi-pass membrane protein</topology>
    </subcellularLocation>
    <subcellularLocation>
        <location evidence="10">Bacterial flagellum basal body</location>
    </subcellularLocation>
</comment>
<dbReference type="PANTHER" id="PTHR30065">
    <property type="entry name" value="FLAGELLAR BIOSYNTHETIC PROTEIN FLIR"/>
    <property type="match status" value="1"/>
</dbReference>
<keyword evidence="11" id="KW-0969">Cilium</keyword>
<reference evidence="11 12" key="1">
    <citation type="submission" date="2018-12" db="EMBL/GenBank/DDBJ databases">
        <authorList>
            <person name="Chong R.A."/>
        </authorList>
    </citation>
    <scope>NUCLEOTIDE SEQUENCE [LARGE SCALE GENOMIC DNA]</scope>
    <source>
        <strain evidence="11 12">Lps</strain>
    </source>
</reference>
<dbReference type="GO" id="GO:0006605">
    <property type="term" value="P:protein targeting"/>
    <property type="evidence" value="ECO:0007669"/>
    <property type="project" value="UniProtKB-UniRule"/>
</dbReference>
<keyword evidence="6 10" id="KW-1133">Transmembrane helix</keyword>
<feature type="transmembrane region" description="Helical" evidence="10">
    <location>
        <begin position="12"/>
        <end position="30"/>
    </location>
</feature>
<dbReference type="GO" id="GO:0005886">
    <property type="term" value="C:plasma membrane"/>
    <property type="evidence" value="ECO:0007669"/>
    <property type="project" value="UniProtKB-SubCell"/>
</dbReference>
<evidence type="ECO:0000256" key="2">
    <source>
        <dbReference type="ARBA" id="ARBA00009772"/>
    </source>
</evidence>
<keyword evidence="8 10" id="KW-0975">Bacterial flagellum</keyword>
<evidence type="ECO:0000256" key="7">
    <source>
        <dbReference type="ARBA" id="ARBA00023136"/>
    </source>
</evidence>
<evidence type="ECO:0000256" key="3">
    <source>
        <dbReference type="ARBA" id="ARBA00021717"/>
    </source>
</evidence>
<dbReference type="Proteomes" id="UP000298564">
    <property type="component" value="Chromosome"/>
</dbReference>